<evidence type="ECO:0000259" key="2">
    <source>
        <dbReference type="PROSITE" id="PS01124"/>
    </source>
</evidence>
<name>A0A1T4RRY8_9BACT</name>
<dbReference type="InterPro" id="IPR037923">
    <property type="entry name" value="HTH-like"/>
</dbReference>
<dbReference type="Gene3D" id="1.10.10.60">
    <property type="entry name" value="Homeodomain-like"/>
    <property type="match status" value="1"/>
</dbReference>
<dbReference type="GO" id="GO:0003700">
    <property type="term" value="F:DNA-binding transcription factor activity"/>
    <property type="evidence" value="ECO:0007669"/>
    <property type="project" value="InterPro"/>
</dbReference>
<proteinExistence type="predicted"/>
<evidence type="ECO:0000256" key="1">
    <source>
        <dbReference type="ARBA" id="ARBA00023125"/>
    </source>
</evidence>
<dbReference type="Proteomes" id="UP000190065">
    <property type="component" value="Unassembled WGS sequence"/>
</dbReference>
<dbReference type="STRING" id="28136.SAMN02745202_02400"/>
<dbReference type="RefSeq" id="WP_025070974.1">
    <property type="nucleotide sequence ID" value="NZ_FUXK01000038.1"/>
</dbReference>
<reference evidence="3 4" key="1">
    <citation type="submission" date="2017-02" db="EMBL/GenBank/DDBJ databases">
        <authorList>
            <person name="Peterson S.W."/>
        </authorList>
    </citation>
    <scope>NUCLEOTIDE SEQUENCE [LARGE SCALE GENOMIC DNA]</scope>
    <source>
        <strain evidence="3 4">ATCC 43324</strain>
    </source>
</reference>
<evidence type="ECO:0000313" key="4">
    <source>
        <dbReference type="Proteomes" id="UP000190065"/>
    </source>
</evidence>
<gene>
    <name evidence="3" type="ORF">SAMN02745202_02400</name>
</gene>
<feature type="domain" description="HTH araC/xylS-type" evidence="2">
    <location>
        <begin position="200"/>
        <end position="298"/>
    </location>
</feature>
<dbReference type="Pfam" id="PF12833">
    <property type="entry name" value="HTH_18"/>
    <property type="match status" value="1"/>
</dbReference>
<dbReference type="PROSITE" id="PS01124">
    <property type="entry name" value="HTH_ARAC_FAMILY_2"/>
    <property type="match status" value="1"/>
</dbReference>
<dbReference type="PANTHER" id="PTHR43280:SF32">
    <property type="entry name" value="TRANSCRIPTIONAL REGULATORY PROTEIN"/>
    <property type="match status" value="1"/>
</dbReference>
<dbReference type="AlphaFoldDB" id="A0A1T4RRY8"/>
<sequence>MEKVIKTYDISYFAFLNQPAVYADDNYFVVAPAEQYPELTGNIRIGCLLILFCLQGNVQLSLNNETFHLATGDCIICPPYAIISRLEIDENTITSMVGYSIESVASMLIGGEDMWHLFALLAKKPIINNTQRYIYQRMDYFLSILRYRTSNNDKYQKELCYHLFAMLFFDVLNDFHLPQEQPKAHTPTNRKHYRAEIIYKDFLILLTKDNGLHRDVKYFSDKLFISPKYLSYTVKRFEGKPAQEVLLERAVNRVKSELKYTDTPLQAVSDLFQFENYTAFCKFVKKNLGVSALEYRMGRHR</sequence>
<keyword evidence="1 3" id="KW-0238">DNA-binding</keyword>
<protein>
    <submittedName>
        <fullName evidence="3">AraC-type DNA-binding protein</fullName>
    </submittedName>
</protein>
<dbReference type="PANTHER" id="PTHR43280">
    <property type="entry name" value="ARAC-FAMILY TRANSCRIPTIONAL REGULATOR"/>
    <property type="match status" value="1"/>
</dbReference>
<dbReference type="eggNOG" id="COG2169">
    <property type="taxonomic scope" value="Bacteria"/>
</dbReference>
<dbReference type="SMART" id="SM00342">
    <property type="entry name" value="HTH_ARAC"/>
    <property type="match status" value="1"/>
</dbReference>
<dbReference type="GO" id="GO:0043565">
    <property type="term" value="F:sequence-specific DNA binding"/>
    <property type="evidence" value="ECO:0007669"/>
    <property type="project" value="InterPro"/>
</dbReference>
<accession>A0A1T4RRY8</accession>
<evidence type="ECO:0000313" key="3">
    <source>
        <dbReference type="EMBL" id="SKA18647.1"/>
    </source>
</evidence>
<dbReference type="InterPro" id="IPR018060">
    <property type="entry name" value="HTH_AraC"/>
</dbReference>
<organism evidence="3 4">
    <name type="scientific">Segatella oulorum</name>
    <dbReference type="NCBI Taxonomy" id="28136"/>
    <lineage>
        <taxon>Bacteria</taxon>
        <taxon>Pseudomonadati</taxon>
        <taxon>Bacteroidota</taxon>
        <taxon>Bacteroidia</taxon>
        <taxon>Bacteroidales</taxon>
        <taxon>Prevotellaceae</taxon>
        <taxon>Segatella</taxon>
    </lineage>
</organism>
<dbReference type="SUPFAM" id="SSF51215">
    <property type="entry name" value="Regulatory protein AraC"/>
    <property type="match status" value="1"/>
</dbReference>
<dbReference type="EMBL" id="FUXK01000038">
    <property type="protein sequence ID" value="SKA18647.1"/>
    <property type="molecule type" value="Genomic_DNA"/>
</dbReference>